<dbReference type="InterPro" id="IPR029756">
    <property type="entry name" value="MTH1187/YkoF-like"/>
</dbReference>
<comment type="caution">
    <text evidence="3">The sequence shown here is derived from an EMBL/GenBank/DDBJ whole genome shotgun (WGS) entry which is preliminary data.</text>
</comment>
<reference evidence="3" key="1">
    <citation type="journal article" date="2021" name="PeerJ">
        <title>Extensive microbial diversity within the chicken gut microbiome revealed by metagenomics and culture.</title>
        <authorList>
            <person name="Gilroy R."/>
            <person name="Ravi A."/>
            <person name="Getino M."/>
            <person name="Pursley I."/>
            <person name="Horton D.L."/>
            <person name="Alikhan N.F."/>
            <person name="Baker D."/>
            <person name="Gharbi K."/>
            <person name="Hall N."/>
            <person name="Watson M."/>
            <person name="Adriaenssens E.M."/>
            <person name="Foster-Nyarko E."/>
            <person name="Jarju S."/>
            <person name="Secka A."/>
            <person name="Antonio M."/>
            <person name="Oren A."/>
            <person name="Chaudhuri R.R."/>
            <person name="La Ragione R."/>
            <person name="Hildebrand F."/>
            <person name="Pallen M.J."/>
        </authorList>
    </citation>
    <scope>NUCLEOTIDE SEQUENCE</scope>
    <source>
        <strain evidence="3">ChiGjej4B4-7305</strain>
    </source>
</reference>
<dbReference type="GO" id="GO:0005829">
    <property type="term" value="C:cytosol"/>
    <property type="evidence" value="ECO:0007669"/>
    <property type="project" value="TreeGrafter"/>
</dbReference>
<reference evidence="3" key="2">
    <citation type="submission" date="2021-04" db="EMBL/GenBank/DDBJ databases">
        <authorList>
            <person name="Gilroy R."/>
        </authorList>
    </citation>
    <scope>NUCLEOTIDE SEQUENCE</scope>
    <source>
        <strain evidence="3">ChiGjej4B4-7305</strain>
    </source>
</reference>
<dbReference type="SUPFAM" id="SSF89957">
    <property type="entry name" value="MTH1187/YkoF-like"/>
    <property type="match status" value="1"/>
</dbReference>
<comment type="similarity">
    <text evidence="1">Belongs to the UPF0045 family.</text>
</comment>
<dbReference type="Proteomes" id="UP000824037">
    <property type="component" value="Unassembled WGS sequence"/>
</dbReference>
<dbReference type="PANTHER" id="PTHR33777">
    <property type="entry name" value="UPF0045 PROTEIN ECM15"/>
    <property type="match status" value="1"/>
</dbReference>
<evidence type="ECO:0000259" key="2">
    <source>
        <dbReference type="Pfam" id="PF01910"/>
    </source>
</evidence>
<evidence type="ECO:0000313" key="4">
    <source>
        <dbReference type="Proteomes" id="UP000824037"/>
    </source>
</evidence>
<dbReference type="Pfam" id="PF01910">
    <property type="entry name" value="Thiamine_BP"/>
    <property type="match status" value="1"/>
</dbReference>
<dbReference type="Gene3D" id="3.30.70.930">
    <property type="match status" value="1"/>
</dbReference>
<accession>A0A9D2ECN9</accession>
<sequence>MLLAFSIAPLGAGESVTDAVADAVAIVRESGLPYRLDSMFTTVEGDWEEVFAVVRRASDVLTARGHRVSLVMKADIRAGRTGELTGKVTRVQDELDRREGEH</sequence>
<dbReference type="NCBIfam" id="TIGR00106">
    <property type="entry name" value="MTH1187 family thiamine-binding protein"/>
    <property type="match status" value="1"/>
</dbReference>
<proteinExistence type="inferred from homology"/>
<feature type="domain" description="Thiamine-binding protein" evidence="2">
    <location>
        <begin position="4"/>
        <end position="92"/>
    </location>
</feature>
<organism evidence="3 4">
    <name type="scientific">Candidatus Ruania gallistercoris</name>
    <dbReference type="NCBI Taxonomy" id="2838746"/>
    <lineage>
        <taxon>Bacteria</taxon>
        <taxon>Bacillati</taxon>
        <taxon>Actinomycetota</taxon>
        <taxon>Actinomycetes</taxon>
        <taxon>Micrococcales</taxon>
        <taxon>Ruaniaceae</taxon>
        <taxon>Ruania</taxon>
    </lineage>
</organism>
<dbReference type="EMBL" id="DXBY01000062">
    <property type="protein sequence ID" value="HIZ34890.1"/>
    <property type="molecule type" value="Genomic_DNA"/>
</dbReference>
<evidence type="ECO:0000256" key="1">
    <source>
        <dbReference type="ARBA" id="ARBA00010272"/>
    </source>
</evidence>
<evidence type="ECO:0000313" key="3">
    <source>
        <dbReference type="EMBL" id="HIZ34890.1"/>
    </source>
</evidence>
<protein>
    <submittedName>
        <fullName evidence="3">MTH1187 family thiamine-binding protein</fullName>
    </submittedName>
</protein>
<dbReference type="InterPro" id="IPR002767">
    <property type="entry name" value="Thiamine_BP"/>
</dbReference>
<dbReference type="PANTHER" id="PTHR33777:SF1">
    <property type="entry name" value="UPF0045 PROTEIN ECM15"/>
    <property type="match status" value="1"/>
</dbReference>
<gene>
    <name evidence="3" type="ORF">H9815_03860</name>
</gene>
<name>A0A9D2ECN9_9MICO</name>
<dbReference type="AlphaFoldDB" id="A0A9D2ECN9"/>
<dbReference type="InterPro" id="IPR051614">
    <property type="entry name" value="UPF0045_domain"/>
</dbReference>